<dbReference type="SUPFAM" id="SSF53448">
    <property type="entry name" value="Nucleotide-diphospho-sugar transferases"/>
    <property type="match status" value="1"/>
</dbReference>
<dbReference type="GO" id="GO:0006054">
    <property type="term" value="P:N-acetylneuraminate metabolic process"/>
    <property type="evidence" value="ECO:0007669"/>
    <property type="project" value="UniProtKB-UniPathway"/>
</dbReference>
<dbReference type="SFLD" id="SFLDG01136">
    <property type="entry name" value="C1.6:_Phosphoserine_Phosphatas"/>
    <property type="match status" value="1"/>
</dbReference>
<evidence type="ECO:0000256" key="7">
    <source>
        <dbReference type="ARBA" id="ARBA00012491"/>
    </source>
</evidence>
<dbReference type="EC" id="2.7.7.43" evidence="7"/>
<evidence type="ECO:0000256" key="8">
    <source>
        <dbReference type="ARBA" id="ARBA00022723"/>
    </source>
</evidence>
<dbReference type="Gene3D" id="3.40.50.1000">
    <property type="entry name" value="HAD superfamily/HAD-like"/>
    <property type="match status" value="1"/>
</dbReference>
<evidence type="ECO:0000256" key="6">
    <source>
        <dbReference type="ARBA" id="ARBA00011881"/>
    </source>
</evidence>
<dbReference type="NCBIfam" id="TIGR01670">
    <property type="entry name" value="KdsC-phosphatas"/>
    <property type="match status" value="1"/>
</dbReference>
<keyword evidence="8" id="KW-0479">Metal-binding</keyword>
<comment type="similarity">
    <text evidence="5">Belongs to the CMP-NeuNAc synthase family.</text>
</comment>
<dbReference type="GO" id="GO:0008781">
    <property type="term" value="F:N-acylneuraminate cytidylyltransferase activity"/>
    <property type="evidence" value="ECO:0007669"/>
    <property type="project" value="UniProtKB-EC"/>
</dbReference>
<dbReference type="UniPathway" id="UPA00628"/>
<reference evidence="11 12" key="1">
    <citation type="submission" date="2019-09" db="EMBL/GenBank/DDBJ databases">
        <title>Genomes of family Cryomorphaceae.</title>
        <authorList>
            <person name="Bowman J.P."/>
        </authorList>
    </citation>
    <scope>NUCLEOTIDE SEQUENCE [LARGE SCALE GENOMIC DNA]</scope>
    <source>
        <strain evidence="11 12">LMG 25704</strain>
    </source>
</reference>
<accession>A0A6N6RLB8</accession>
<dbReference type="InterPro" id="IPR010023">
    <property type="entry name" value="KdsC_fam"/>
</dbReference>
<comment type="cofactor">
    <cofactor evidence="2">
        <name>Mg(2+)</name>
        <dbReference type="ChEBI" id="CHEBI:18420"/>
    </cofactor>
</comment>
<evidence type="ECO:0000313" key="12">
    <source>
        <dbReference type="Proteomes" id="UP000468650"/>
    </source>
</evidence>
<keyword evidence="10" id="KW-0460">Magnesium</keyword>
<dbReference type="SUPFAM" id="SSF56784">
    <property type="entry name" value="HAD-like"/>
    <property type="match status" value="1"/>
</dbReference>
<dbReference type="SFLD" id="SFLDS00003">
    <property type="entry name" value="Haloacid_Dehalogenase"/>
    <property type="match status" value="1"/>
</dbReference>
<dbReference type="RefSeq" id="WP_151665910.1">
    <property type="nucleotide sequence ID" value="NZ_WBVO01000001.1"/>
</dbReference>
<evidence type="ECO:0000313" key="11">
    <source>
        <dbReference type="EMBL" id="KAB2814329.1"/>
    </source>
</evidence>
<comment type="catalytic activity">
    <reaction evidence="1">
        <text>an N-acylneuraminate + CTP = a CMP-N-acyl-beta-neuraminate + diphosphate</text>
        <dbReference type="Rhea" id="RHEA:11344"/>
        <dbReference type="ChEBI" id="CHEBI:33019"/>
        <dbReference type="ChEBI" id="CHEBI:37563"/>
        <dbReference type="ChEBI" id="CHEBI:60073"/>
        <dbReference type="ChEBI" id="CHEBI:68671"/>
        <dbReference type="EC" id="2.7.7.43"/>
    </reaction>
</comment>
<organism evidence="11 12">
    <name type="scientific">Phaeocystidibacter luteus</name>
    <dbReference type="NCBI Taxonomy" id="911197"/>
    <lineage>
        <taxon>Bacteria</taxon>
        <taxon>Pseudomonadati</taxon>
        <taxon>Bacteroidota</taxon>
        <taxon>Flavobacteriia</taxon>
        <taxon>Flavobacteriales</taxon>
        <taxon>Phaeocystidibacteraceae</taxon>
        <taxon>Phaeocystidibacter</taxon>
    </lineage>
</organism>
<dbReference type="Proteomes" id="UP000468650">
    <property type="component" value="Unassembled WGS sequence"/>
</dbReference>
<evidence type="ECO:0000256" key="4">
    <source>
        <dbReference type="ARBA" id="ARBA00005893"/>
    </source>
</evidence>
<comment type="caution">
    <text evidence="11">The sequence shown here is derived from an EMBL/GenBank/DDBJ whole genome shotgun (WGS) entry which is preliminary data.</text>
</comment>
<dbReference type="InterPro" id="IPR003329">
    <property type="entry name" value="Cytidylyl_trans"/>
</dbReference>
<keyword evidence="11" id="KW-0808">Transferase</keyword>
<evidence type="ECO:0000256" key="9">
    <source>
        <dbReference type="ARBA" id="ARBA00022801"/>
    </source>
</evidence>
<name>A0A6N6RLB8_9FLAO</name>
<keyword evidence="12" id="KW-1185">Reference proteome</keyword>
<dbReference type="InterPro" id="IPR036412">
    <property type="entry name" value="HAD-like_sf"/>
</dbReference>
<evidence type="ECO:0000256" key="1">
    <source>
        <dbReference type="ARBA" id="ARBA00001862"/>
    </source>
</evidence>
<dbReference type="PANTHER" id="PTHR21485">
    <property type="entry name" value="HAD SUPERFAMILY MEMBERS CMAS AND KDSC"/>
    <property type="match status" value="1"/>
</dbReference>
<evidence type="ECO:0000256" key="2">
    <source>
        <dbReference type="ARBA" id="ARBA00001946"/>
    </source>
</evidence>
<protein>
    <recommendedName>
        <fullName evidence="7">N-acylneuraminate cytidylyltransferase</fullName>
        <ecNumber evidence="7">2.7.7.43</ecNumber>
    </recommendedName>
</protein>
<evidence type="ECO:0000256" key="5">
    <source>
        <dbReference type="ARBA" id="ARBA00010726"/>
    </source>
</evidence>
<dbReference type="InterPro" id="IPR029044">
    <property type="entry name" value="Nucleotide-diphossugar_trans"/>
</dbReference>
<keyword evidence="11" id="KW-0548">Nucleotidyltransferase</keyword>
<dbReference type="GO" id="GO:0016788">
    <property type="term" value="F:hydrolase activity, acting on ester bonds"/>
    <property type="evidence" value="ECO:0007669"/>
    <property type="project" value="InterPro"/>
</dbReference>
<dbReference type="Pfam" id="PF08282">
    <property type="entry name" value="Hydrolase_3"/>
    <property type="match status" value="1"/>
</dbReference>
<dbReference type="CDD" id="cd02513">
    <property type="entry name" value="CMP-NeuAc_Synthase"/>
    <property type="match status" value="1"/>
</dbReference>
<dbReference type="Gene3D" id="3.90.550.10">
    <property type="entry name" value="Spore Coat Polysaccharide Biosynthesis Protein SpsA, Chain A"/>
    <property type="match status" value="1"/>
</dbReference>
<dbReference type="OrthoDB" id="9805604at2"/>
<evidence type="ECO:0000256" key="10">
    <source>
        <dbReference type="ARBA" id="ARBA00022842"/>
    </source>
</evidence>
<dbReference type="SFLD" id="SFLDG01138">
    <property type="entry name" value="C1.6.2:_Deoxy-d-mannose-octulo"/>
    <property type="match status" value="1"/>
</dbReference>
<comment type="subunit">
    <text evidence="6">Homotetramer.</text>
</comment>
<dbReference type="InterPro" id="IPR023214">
    <property type="entry name" value="HAD_sf"/>
</dbReference>
<dbReference type="Pfam" id="PF02348">
    <property type="entry name" value="CTP_transf_3"/>
    <property type="match status" value="1"/>
</dbReference>
<evidence type="ECO:0000256" key="3">
    <source>
        <dbReference type="ARBA" id="ARBA00005141"/>
    </source>
</evidence>
<gene>
    <name evidence="11" type="ORF">F8C67_00940</name>
</gene>
<sequence length="391" mass="43235">MEDLGNCVAIIPVRGGSKGIPGKNIKLMAGRPLIYYSLRAALETDSIDVVAVATDSEEIASVCKALFPNSAKLMIYNRSEESATDTASTESVMLEFAGKYEFNQLILIQATSPLVTSNDLQSACTKFNGGDFGGLLSVVEQSRFYWTEDDNGHGNPVNYDPQNRPRRQDFRPGFVENGSFYITTKESLLQSKCRISHPYALYPMRVETYWEIDDMDDWRIIESIIRSEKLNSPTEHLSNIKLLVMDFDGVFTDNKVIVFQDGTEAVICDRGDGMGLSTVKKLGLPLLVLSKERNNVLESRCKKLGIECVYKLDDKLTFLKNRCEEMSISLDEVAYVGNDINDIPCLEAVGLGIAVADSHPKAIAAADHITEANGGNGALREICDLLEPHLK</sequence>
<dbReference type="AlphaFoldDB" id="A0A6N6RLB8"/>
<dbReference type="PANTHER" id="PTHR21485:SF3">
    <property type="entry name" value="N-ACYLNEURAMINATE CYTIDYLYLTRANSFERASE"/>
    <property type="match status" value="1"/>
</dbReference>
<dbReference type="InterPro" id="IPR050793">
    <property type="entry name" value="CMP-NeuNAc_synthase"/>
</dbReference>
<comment type="similarity">
    <text evidence="4">Belongs to the KdsC family.</text>
</comment>
<dbReference type="EMBL" id="WBVO01000001">
    <property type="protein sequence ID" value="KAB2814329.1"/>
    <property type="molecule type" value="Genomic_DNA"/>
</dbReference>
<proteinExistence type="inferred from homology"/>
<dbReference type="GO" id="GO:0046872">
    <property type="term" value="F:metal ion binding"/>
    <property type="evidence" value="ECO:0007669"/>
    <property type="project" value="UniProtKB-KW"/>
</dbReference>
<keyword evidence="9" id="KW-0378">Hydrolase</keyword>
<comment type="pathway">
    <text evidence="3">Amino-sugar metabolism; N-acetylneuraminate metabolism.</text>
</comment>